<reference evidence="2" key="1">
    <citation type="submission" date="2022-11" db="EMBL/GenBank/DDBJ databases">
        <authorList>
            <person name="Morgan W.R."/>
            <person name="Tartar A."/>
        </authorList>
    </citation>
    <scope>NUCLEOTIDE SEQUENCE</scope>
    <source>
        <strain evidence="2">ARSEF 373</strain>
    </source>
</reference>
<feature type="transmembrane region" description="Helical" evidence="1">
    <location>
        <begin position="1424"/>
        <end position="1440"/>
    </location>
</feature>
<feature type="transmembrane region" description="Helical" evidence="1">
    <location>
        <begin position="580"/>
        <end position="600"/>
    </location>
</feature>
<evidence type="ECO:0000313" key="3">
    <source>
        <dbReference type="Proteomes" id="UP001146120"/>
    </source>
</evidence>
<feature type="transmembrane region" description="Helical" evidence="1">
    <location>
        <begin position="731"/>
        <end position="754"/>
    </location>
</feature>
<feature type="transmembrane region" description="Helical" evidence="1">
    <location>
        <begin position="646"/>
        <end position="662"/>
    </location>
</feature>
<proteinExistence type="predicted"/>
<keyword evidence="1" id="KW-0812">Transmembrane</keyword>
<evidence type="ECO:0000256" key="1">
    <source>
        <dbReference type="SAM" id="Phobius"/>
    </source>
</evidence>
<evidence type="ECO:0000313" key="2">
    <source>
        <dbReference type="EMBL" id="DBA03121.1"/>
    </source>
</evidence>
<comment type="caution">
    <text evidence="2">The sequence shown here is derived from an EMBL/GenBank/DDBJ whole genome shotgun (WGS) entry which is preliminary data.</text>
</comment>
<sequence length="1652" mass="185470">MNQVAPTKSTVAPSAAHLRVEPRLAYMSRKLMVAGFFLSVVWNMLSPVRALLVSSFENFDTVTRNTAAVQWTTVLDAPFVTSLYENASVVPDVFNQPTRFVNVYIDLLVHAKSTKWAPFVNPLHRDPMVGRYCRSGFRPKAQLDAIVYYDHINFTNWGLNLHEFIPDQDNCSVNEVTEAMMCIKGLNASRLVNLEWSTKIPPNATKLVQGLRIWQDLLTPDLDACLARRDELFRQANQSAHAMEHPLVLLAQEIAANYSLDLHGFASRDQLYSEFKDEKGFIDISGKLSGIRQTRLTGEILESVTFETPSSLTAPRESMWVCSKLADADAVSTCFQRRALAFPAFFLGHYRAFGQTDRYIESRLTDEGNQVGNLTEYRYLNYTRAHSFPPHSMVSERLFVSTGDVLDQYNTAVRTLLSNRLRAMPDATISEVFGEAMVCITDQRCQQECMEESLIQIRSQNTTGWKLGYRQSEKCVFKPIDPAFFAHGGYVSQDCFGTSLQDTGALQVVVAPSTLQSIGLNESDWLINGTADPNAVLACMLGGRVPHHGEGFPVFFIELIRSGTQTVLVSTFTNGSEKTLLNFLALASLGGCAAFAWWTIMETWSVWGLAWQNRNVIPGSQQFEHLIFGISELNISARVWRRHRPYMMLFGFISLISWYIGATKTQCAWQTQQPTTTETDVLVAVTSTYKCSAGNAWAPMHSLWELTRLVSFSHVFYYIVFHSLTVGIERYAAGIVLCSILLGTLPNLATSIVITNLNAWRLQNESLATLHNSIMLAVIALHIMFKQYRRLLVTVAFVVASLWNIASPLKTWALTYFGEPQYSSFDAKSVNWTAPLDPVFTTKLYDQAGIHLDSPNAPKRFINFFLDFMIRARSTKWYQQLTLQSSSNEPTVLAANGAPVVDYSMAMTYCRMQMKKTATNSIDDMEAALQTMHAPTPWNYFVDGDDCAIPAVPEALLCVTGQNVSTFIQQQMPYSQQFSNFNAEDVQLWQDTVFPDLSTCLARREFLFTTSSSSSNALKTLVDEIGRNYSLRTTGRAAKKLLYQEIEDLHGFLDISGHLSGYRVSQFSGQISDVAKFAPPTSVGVAYKAFSDCFKIETKAFRAKRPTTVDRDAIRACIRTRAREFSSVYIGILARTNDSAIVEFMDDYQLTSSTVRSSSGRAITIHKYNNMLNSINDADGFDYVNESSLAFSNIERGYSMGVLARYLEARYEQKDGAFSLVNAHPCIASDGCLEFCQVDTTGAWSMAFRRSGKCIWRGISQDLMNRFGYVEVGCLGIGQGNSTMRLHLEPPDYPLVKSLNLTNVDIPFAADPNDFIACVLGGRKPKAGQRLPTYFYDALRAGTGSVCVSVFSGGSEQVLLSYIGLVSLLGCALHALLYLVEVAHVAQFIIDSTRDSNLRALRDQLWVGMMQASFASRVWMRHRRIMVVPGFMSIMLWQLMTSQTHCSWMIPDQSFSLASTPVYQCQAGSAMSPWNSAQEAIRLVLYSYVFYLLVFHSQARGCARYSLGVLCCGVCFGFVPMYTSYVVIIYLNHWRLQGGALYRVHTILFLGIMWLLVILLWVRVRKHYMQVVFKAVSSHSVSTSKYWNAMHKDTSLKQWFPFSLLLESNDASLENVAVDAQTYSVSLNQFANSKLDAEIPDWVRESPNVFLR</sequence>
<keyword evidence="1" id="KW-0472">Membrane</keyword>
<feature type="transmembrane region" description="Helical" evidence="1">
    <location>
        <begin position="1542"/>
        <end position="1562"/>
    </location>
</feature>
<feature type="transmembrane region" description="Helical" evidence="1">
    <location>
        <begin position="1359"/>
        <end position="1380"/>
    </location>
</feature>
<feature type="transmembrane region" description="Helical" evidence="1">
    <location>
        <begin position="1507"/>
        <end position="1530"/>
    </location>
</feature>
<feature type="transmembrane region" description="Helical" evidence="1">
    <location>
        <begin position="706"/>
        <end position="724"/>
    </location>
</feature>
<feature type="transmembrane region" description="Helical" evidence="1">
    <location>
        <begin position="1480"/>
        <end position="1495"/>
    </location>
</feature>
<keyword evidence="3" id="KW-1185">Reference proteome</keyword>
<protein>
    <submittedName>
        <fullName evidence="2">Uncharacterized protein</fullName>
    </submittedName>
</protein>
<feature type="transmembrane region" description="Helical" evidence="1">
    <location>
        <begin position="31"/>
        <end position="52"/>
    </location>
</feature>
<accession>A0AAV2Z9Z7</accession>
<feature type="transmembrane region" description="Helical" evidence="1">
    <location>
        <begin position="791"/>
        <end position="809"/>
    </location>
</feature>
<organism evidence="2 3">
    <name type="scientific">Lagenidium giganteum</name>
    <dbReference type="NCBI Taxonomy" id="4803"/>
    <lineage>
        <taxon>Eukaryota</taxon>
        <taxon>Sar</taxon>
        <taxon>Stramenopiles</taxon>
        <taxon>Oomycota</taxon>
        <taxon>Peronosporomycetes</taxon>
        <taxon>Pythiales</taxon>
        <taxon>Pythiaceae</taxon>
    </lineage>
</organism>
<dbReference type="Proteomes" id="UP001146120">
    <property type="component" value="Unassembled WGS sequence"/>
</dbReference>
<feature type="transmembrane region" description="Helical" evidence="1">
    <location>
        <begin position="766"/>
        <end position="784"/>
    </location>
</feature>
<gene>
    <name evidence="2" type="ORF">N0F65_003368</name>
</gene>
<dbReference type="EMBL" id="DAKRPA010000023">
    <property type="protein sequence ID" value="DBA03121.1"/>
    <property type="molecule type" value="Genomic_DNA"/>
</dbReference>
<keyword evidence="1" id="KW-1133">Transmembrane helix</keyword>
<name>A0AAV2Z9Z7_9STRA</name>
<reference evidence="2" key="2">
    <citation type="journal article" date="2023" name="Microbiol Resour">
        <title>Decontamination and Annotation of the Draft Genome Sequence of the Oomycete Lagenidium giganteum ARSEF 373.</title>
        <authorList>
            <person name="Morgan W.R."/>
            <person name="Tartar A."/>
        </authorList>
    </citation>
    <scope>NUCLEOTIDE SEQUENCE</scope>
    <source>
        <strain evidence="2">ARSEF 373</strain>
    </source>
</reference>